<evidence type="ECO:0000313" key="2">
    <source>
        <dbReference type="Proteomes" id="UP000321570"/>
    </source>
</evidence>
<sequence length="88" mass="10166">MTCDCSRESHSQTSIRLHRWTAIERLSSPLKQQLPLSSRISLPYSSNKNKISSSPGRSVLEDLRVICLGREMIEEVIITVPHIQYFFY</sequence>
<dbReference type="AlphaFoldDB" id="A0A564YT44"/>
<dbReference type="EMBL" id="CABIJS010000333">
    <property type="protein sequence ID" value="VUZ49858.1"/>
    <property type="molecule type" value="Genomic_DNA"/>
</dbReference>
<dbReference type="Proteomes" id="UP000321570">
    <property type="component" value="Unassembled WGS sequence"/>
</dbReference>
<name>A0A564YT44_HYMDI</name>
<gene>
    <name evidence="1" type="ORF">WMSIL1_LOCUS8590</name>
</gene>
<keyword evidence="2" id="KW-1185">Reference proteome</keyword>
<reference evidence="1 2" key="1">
    <citation type="submission" date="2019-07" db="EMBL/GenBank/DDBJ databases">
        <authorList>
            <person name="Jastrzebski P J."/>
            <person name="Paukszto L."/>
            <person name="Jastrzebski P J."/>
        </authorList>
    </citation>
    <scope>NUCLEOTIDE SEQUENCE [LARGE SCALE GENOMIC DNA]</scope>
    <source>
        <strain evidence="1 2">WMS-il1</strain>
    </source>
</reference>
<organism evidence="1 2">
    <name type="scientific">Hymenolepis diminuta</name>
    <name type="common">Rat tapeworm</name>
    <dbReference type="NCBI Taxonomy" id="6216"/>
    <lineage>
        <taxon>Eukaryota</taxon>
        <taxon>Metazoa</taxon>
        <taxon>Spiralia</taxon>
        <taxon>Lophotrochozoa</taxon>
        <taxon>Platyhelminthes</taxon>
        <taxon>Cestoda</taxon>
        <taxon>Eucestoda</taxon>
        <taxon>Cyclophyllidea</taxon>
        <taxon>Hymenolepididae</taxon>
        <taxon>Hymenolepis</taxon>
    </lineage>
</organism>
<evidence type="ECO:0000313" key="1">
    <source>
        <dbReference type="EMBL" id="VUZ49858.1"/>
    </source>
</evidence>
<accession>A0A564YT44</accession>
<protein>
    <submittedName>
        <fullName evidence="1">Uncharacterized protein</fullName>
    </submittedName>
</protein>
<proteinExistence type="predicted"/>